<evidence type="ECO:0000313" key="2">
    <source>
        <dbReference type="Proteomes" id="UP000215335"/>
    </source>
</evidence>
<gene>
    <name evidence="1" type="ORF">TSAR_011119</name>
</gene>
<dbReference type="Proteomes" id="UP000215335">
    <property type="component" value="Unassembled WGS sequence"/>
</dbReference>
<protein>
    <submittedName>
        <fullName evidence="1">Uncharacterized protein</fullName>
    </submittedName>
</protein>
<evidence type="ECO:0000313" key="1">
    <source>
        <dbReference type="EMBL" id="OXU24760.1"/>
    </source>
</evidence>
<dbReference type="AlphaFoldDB" id="A0A232F2P7"/>
<accession>A0A232F2P7</accession>
<reference evidence="1 2" key="1">
    <citation type="journal article" date="2017" name="Curr. Biol.">
        <title>The Evolution of Venom by Co-option of Single-Copy Genes.</title>
        <authorList>
            <person name="Martinson E.O."/>
            <person name="Mrinalini"/>
            <person name="Kelkar Y.D."/>
            <person name="Chang C.H."/>
            <person name="Werren J.H."/>
        </authorList>
    </citation>
    <scope>NUCLEOTIDE SEQUENCE [LARGE SCALE GENOMIC DNA]</scope>
    <source>
        <strain evidence="1 2">Alberta</strain>
        <tissue evidence="1">Whole body</tissue>
    </source>
</reference>
<sequence length="89" mass="10520">MSIYLAFLKNFIDFLNGWPKHCNGVRFRGKSRQYPSGSQFLGAAENSLNACDLSALQRSSLLELLRERRVRFSVLRCNRLLQRPRRRRY</sequence>
<dbReference type="EMBL" id="NNAY01001203">
    <property type="protein sequence ID" value="OXU24760.1"/>
    <property type="molecule type" value="Genomic_DNA"/>
</dbReference>
<comment type="caution">
    <text evidence="1">The sequence shown here is derived from an EMBL/GenBank/DDBJ whole genome shotgun (WGS) entry which is preliminary data.</text>
</comment>
<organism evidence="1 2">
    <name type="scientific">Trichomalopsis sarcophagae</name>
    <dbReference type="NCBI Taxonomy" id="543379"/>
    <lineage>
        <taxon>Eukaryota</taxon>
        <taxon>Metazoa</taxon>
        <taxon>Ecdysozoa</taxon>
        <taxon>Arthropoda</taxon>
        <taxon>Hexapoda</taxon>
        <taxon>Insecta</taxon>
        <taxon>Pterygota</taxon>
        <taxon>Neoptera</taxon>
        <taxon>Endopterygota</taxon>
        <taxon>Hymenoptera</taxon>
        <taxon>Apocrita</taxon>
        <taxon>Proctotrupomorpha</taxon>
        <taxon>Chalcidoidea</taxon>
        <taxon>Pteromalidae</taxon>
        <taxon>Pteromalinae</taxon>
        <taxon>Trichomalopsis</taxon>
    </lineage>
</organism>
<name>A0A232F2P7_9HYME</name>
<keyword evidence="2" id="KW-1185">Reference proteome</keyword>
<proteinExistence type="predicted"/>